<reference evidence="1 2" key="1">
    <citation type="submission" date="2008-07" db="EMBL/GenBank/DDBJ databases">
        <authorList>
            <person name="El-Sayed N."/>
            <person name="Caler E."/>
            <person name="Inman J."/>
            <person name="Amedeo P."/>
            <person name="Hass B."/>
            <person name="Wortman J."/>
        </authorList>
    </citation>
    <scope>NUCLEOTIDE SEQUENCE [LARGE SCALE GENOMIC DNA]</scope>
    <source>
        <strain evidence="2">ATCC 50983 / TXsc</strain>
    </source>
</reference>
<dbReference type="EMBL" id="GG687290">
    <property type="protein sequence ID" value="EEQ97225.1"/>
    <property type="molecule type" value="Genomic_DNA"/>
</dbReference>
<evidence type="ECO:0000313" key="1">
    <source>
        <dbReference type="EMBL" id="EEQ97225.1"/>
    </source>
</evidence>
<evidence type="ECO:0000313" key="2">
    <source>
        <dbReference type="Proteomes" id="UP000007800"/>
    </source>
</evidence>
<dbReference type="Proteomes" id="UP000007800">
    <property type="component" value="Unassembled WGS sequence"/>
</dbReference>
<name>C5M1A3_PERM5</name>
<sequence>MGELLSKIGLLRKEITSLERCREALATATTDASVNRTLVAFEDARSYTTRQFHELKSQIQREAEATEQLAQGDGTSEGNVDLRARRSGCLMLMHEFRKLDFNKTGDNA</sequence>
<dbReference type="RefSeq" id="XP_002764508.1">
    <property type="nucleotide sequence ID" value="XM_002764462.1"/>
</dbReference>
<organism evidence="2">
    <name type="scientific">Perkinsus marinus (strain ATCC 50983 / TXsc)</name>
    <dbReference type="NCBI Taxonomy" id="423536"/>
    <lineage>
        <taxon>Eukaryota</taxon>
        <taxon>Sar</taxon>
        <taxon>Alveolata</taxon>
        <taxon>Perkinsozoa</taxon>
        <taxon>Perkinsea</taxon>
        <taxon>Perkinsida</taxon>
        <taxon>Perkinsidae</taxon>
        <taxon>Perkinsus</taxon>
    </lineage>
</organism>
<dbReference type="AlphaFoldDB" id="C5M1A3"/>
<dbReference type="GeneID" id="9054373"/>
<keyword evidence="2" id="KW-1185">Reference proteome</keyword>
<protein>
    <submittedName>
        <fullName evidence="1">Uncharacterized protein</fullName>
    </submittedName>
</protein>
<proteinExistence type="predicted"/>
<dbReference type="InParanoid" id="C5M1A3"/>
<gene>
    <name evidence="1" type="ORF">Pmar_PMAR024664</name>
</gene>
<accession>C5M1A3</accession>